<accession>A0AA35WFJ0</accession>
<evidence type="ECO:0000256" key="6">
    <source>
        <dbReference type="ARBA" id="ARBA00023212"/>
    </source>
</evidence>
<keyword evidence="10" id="KW-1133">Transmembrane helix</keyword>
<evidence type="ECO:0000313" key="12">
    <source>
        <dbReference type="Proteomes" id="UP001174909"/>
    </source>
</evidence>
<keyword evidence="6" id="KW-0206">Cytoskeleton</keyword>
<dbReference type="PANTHER" id="PTHR16056:SF16">
    <property type="entry name" value="REGULATOR OF MICROTUBULE DYNAMICS PROTEIN 1"/>
    <property type="match status" value="1"/>
</dbReference>
<keyword evidence="3" id="KW-0963">Cytoplasm</keyword>
<feature type="region of interest" description="Disordered" evidence="9">
    <location>
        <begin position="132"/>
        <end position="187"/>
    </location>
</feature>
<keyword evidence="10" id="KW-0812">Transmembrane</keyword>
<feature type="transmembrane region" description="Helical" evidence="10">
    <location>
        <begin position="55"/>
        <end position="78"/>
    </location>
</feature>
<feature type="transmembrane region" description="Helical" evidence="10">
    <location>
        <begin position="21"/>
        <end position="43"/>
    </location>
</feature>
<dbReference type="GO" id="GO:0005876">
    <property type="term" value="C:spindle microtubule"/>
    <property type="evidence" value="ECO:0007669"/>
    <property type="project" value="TreeGrafter"/>
</dbReference>
<dbReference type="Gene3D" id="1.25.40.10">
    <property type="entry name" value="Tetratricopeptide repeat domain"/>
    <property type="match status" value="1"/>
</dbReference>
<keyword evidence="10" id="KW-0472">Membrane</keyword>
<protein>
    <recommendedName>
        <fullName evidence="7">Regulator of microtubule dynamics protein 1</fullName>
    </recommendedName>
    <alternativeName>
        <fullName evidence="8">Protein FAM82B</fullName>
    </alternativeName>
</protein>
<feature type="compositionally biased region" description="Acidic residues" evidence="9">
    <location>
        <begin position="151"/>
        <end position="165"/>
    </location>
</feature>
<organism evidence="11 12">
    <name type="scientific">Geodia barretti</name>
    <name type="common">Barrett's horny sponge</name>
    <dbReference type="NCBI Taxonomy" id="519541"/>
    <lineage>
        <taxon>Eukaryota</taxon>
        <taxon>Metazoa</taxon>
        <taxon>Porifera</taxon>
        <taxon>Demospongiae</taxon>
        <taxon>Heteroscleromorpha</taxon>
        <taxon>Tetractinellida</taxon>
        <taxon>Astrophorina</taxon>
        <taxon>Geodiidae</taxon>
        <taxon>Geodia</taxon>
    </lineage>
</organism>
<proteinExistence type="predicted"/>
<dbReference type="GO" id="GO:0005739">
    <property type="term" value="C:mitochondrion"/>
    <property type="evidence" value="ECO:0007669"/>
    <property type="project" value="TreeGrafter"/>
</dbReference>
<dbReference type="EMBL" id="CASHTH010001114">
    <property type="protein sequence ID" value="CAI8011607.1"/>
    <property type="molecule type" value="Genomic_DNA"/>
</dbReference>
<evidence type="ECO:0000256" key="9">
    <source>
        <dbReference type="SAM" id="MobiDB-lite"/>
    </source>
</evidence>
<evidence type="ECO:0000256" key="2">
    <source>
        <dbReference type="ARBA" id="ARBA00011375"/>
    </source>
</evidence>
<comment type="caution">
    <text evidence="11">The sequence shown here is derived from an EMBL/GenBank/DDBJ whole genome shotgun (WGS) entry which is preliminary data.</text>
</comment>
<reference evidence="11" key="1">
    <citation type="submission" date="2023-03" db="EMBL/GenBank/DDBJ databases">
        <authorList>
            <person name="Steffen K."/>
            <person name="Cardenas P."/>
        </authorList>
    </citation>
    <scope>NUCLEOTIDE SEQUENCE</scope>
</reference>
<evidence type="ECO:0000256" key="8">
    <source>
        <dbReference type="ARBA" id="ARBA00041958"/>
    </source>
</evidence>
<dbReference type="GO" id="GO:0097431">
    <property type="term" value="C:mitotic spindle pole"/>
    <property type="evidence" value="ECO:0007669"/>
    <property type="project" value="TreeGrafter"/>
</dbReference>
<dbReference type="AlphaFoldDB" id="A0AA35WFJ0"/>
<evidence type="ECO:0000313" key="11">
    <source>
        <dbReference type="EMBL" id="CAI8011607.1"/>
    </source>
</evidence>
<feature type="non-terminal residue" evidence="11">
    <location>
        <position position="446"/>
    </location>
</feature>
<dbReference type="InterPro" id="IPR011990">
    <property type="entry name" value="TPR-like_helical_dom_sf"/>
</dbReference>
<evidence type="ECO:0000256" key="7">
    <source>
        <dbReference type="ARBA" id="ARBA00039966"/>
    </source>
</evidence>
<evidence type="ECO:0000256" key="5">
    <source>
        <dbReference type="ARBA" id="ARBA00022803"/>
    </source>
</evidence>
<name>A0AA35WFJ0_GEOBA</name>
<keyword evidence="12" id="KW-1185">Reference proteome</keyword>
<comment type="subunit">
    <text evidence="2">Interacts with microtubules.</text>
</comment>
<evidence type="ECO:0000256" key="3">
    <source>
        <dbReference type="ARBA" id="ARBA00022490"/>
    </source>
</evidence>
<dbReference type="Proteomes" id="UP001174909">
    <property type="component" value="Unassembled WGS sequence"/>
</dbReference>
<dbReference type="Pfam" id="PF21033">
    <property type="entry name" value="RMD1-3"/>
    <property type="match status" value="1"/>
</dbReference>
<keyword evidence="5" id="KW-0802">TPR repeat</keyword>
<dbReference type="GO" id="GO:0008017">
    <property type="term" value="F:microtubule binding"/>
    <property type="evidence" value="ECO:0007669"/>
    <property type="project" value="TreeGrafter"/>
</dbReference>
<evidence type="ECO:0000256" key="10">
    <source>
        <dbReference type="SAM" id="Phobius"/>
    </source>
</evidence>
<sequence>GCRWRVVVWAWLLATPTRRCAIFGDYLAVVIFLLLQLCAMSSSSSGSGSLVSWSVTAAGVLAGLGAGYALGMSSSSWLTSSRSRRPSRAAAVEGNVSGNLVAALVELTAEIARLRQTVESCGVLPCGGQLPPSRRSMRGASTADFVSAQEDNTESDDEFFDPNEGEGEREGEGESSKMPDYGQLDELGHSCQANQDTCETLIRQIRTALSEFEDDVGLLWRLARALFHLSNHVEQERDTEGQKQLVQEGGSEIGGEMKDWEFLIISLLPPLSSSALEQCERGLEVDDGVWEVHQWYAIAIGSLTKYEGTQRKIEMGYKYKEHIDKAISLSPEEKTLHHLRGRFCYEVAGVSWLEKKAAAALFGSPPESSYEEALESLMKAEERSSEDWKTNALYIAKCHLKLSDVPTAVEWLHKAHNMPTSTPEDFTAQTEVEELLTQNDPTFDNN</sequence>
<dbReference type="PANTHER" id="PTHR16056">
    <property type="entry name" value="REGULATOR OF MICROTUBULE DYNAMICS PROTEIN"/>
    <property type="match status" value="1"/>
</dbReference>
<feature type="compositionally biased region" description="Basic and acidic residues" evidence="9">
    <location>
        <begin position="166"/>
        <end position="177"/>
    </location>
</feature>
<dbReference type="SUPFAM" id="SSF48452">
    <property type="entry name" value="TPR-like"/>
    <property type="match status" value="1"/>
</dbReference>
<comment type="subcellular location">
    <subcellularLocation>
        <location evidence="1">Cytoplasm</location>
        <location evidence="1">Cytoskeleton</location>
    </subcellularLocation>
</comment>
<keyword evidence="4" id="KW-0677">Repeat</keyword>
<dbReference type="InterPro" id="IPR049039">
    <property type="entry name" value="RMD1-3_a_helical_rpt"/>
</dbReference>
<evidence type="ECO:0000256" key="1">
    <source>
        <dbReference type="ARBA" id="ARBA00004245"/>
    </source>
</evidence>
<evidence type="ECO:0000256" key="4">
    <source>
        <dbReference type="ARBA" id="ARBA00022737"/>
    </source>
</evidence>
<gene>
    <name evidence="11" type="ORF">GBAR_LOCUS7472</name>
</gene>